<sequence>MSDTSGIHVICLRDQIASRKNLVERLKAVGLNVDNTDETWRESENFDLEGGIQREAMTALSGALGLRRPKTRSSPRAWCTTVVA</sequence>
<dbReference type="EMBL" id="CP130956">
    <property type="protein sequence ID" value="WLF51732.1"/>
    <property type="molecule type" value="Genomic_DNA"/>
</dbReference>
<protein>
    <submittedName>
        <fullName evidence="3">Uncharacterized protein</fullName>
    </submittedName>
</protein>
<evidence type="ECO:0000313" key="3">
    <source>
        <dbReference type="EMBL" id="WLF52471.1"/>
    </source>
</evidence>
<dbReference type="Proteomes" id="UP001231166">
    <property type="component" value="Plasmid pRho-VOC14-L"/>
</dbReference>
<dbReference type="EMBL" id="JAPWIS010000030">
    <property type="protein sequence ID" value="MCZ4589292.1"/>
    <property type="molecule type" value="Genomic_DNA"/>
</dbReference>
<geneLocation type="plasmid" evidence="3 5">
    <name>pRho-VOC14-L</name>
</geneLocation>
<evidence type="ECO:0000313" key="1">
    <source>
        <dbReference type="EMBL" id="MCZ4589292.1"/>
    </source>
</evidence>
<keyword evidence="3" id="KW-0614">Plasmid</keyword>
<dbReference type="Proteomes" id="UP001066327">
    <property type="component" value="Unassembled WGS sequence"/>
</dbReference>
<reference evidence="1" key="1">
    <citation type="submission" date="2022-12" db="EMBL/GenBank/DDBJ databases">
        <authorList>
            <person name="Krivoruchko A.V."/>
            <person name="Elkin A."/>
        </authorList>
    </citation>
    <scope>NUCLEOTIDE SEQUENCE</scope>
    <source>
        <strain evidence="1">IEGM 249</strain>
    </source>
</reference>
<evidence type="ECO:0000313" key="4">
    <source>
        <dbReference type="Proteomes" id="UP001066327"/>
    </source>
</evidence>
<name>A0AAX3YVC2_RHOOP</name>
<keyword evidence="4" id="KW-1185">Reference proteome</keyword>
<proteinExistence type="predicted"/>
<accession>A0AAX3YVC2</accession>
<dbReference type="RefSeq" id="WP_269592497.1">
    <property type="nucleotide sequence ID" value="NZ_CP130956.1"/>
</dbReference>
<evidence type="ECO:0000313" key="2">
    <source>
        <dbReference type="EMBL" id="WLF51732.1"/>
    </source>
</evidence>
<dbReference type="EMBL" id="CP130956">
    <property type="protein sequence ID" value="WLF52471.1"/>
    <property type="molecule type" value="Genomic_DNA"/>
</dbReference>
<dbReference type="AlphaFoldDB" id="A0AAX3YVC2"/>
<reference evidence="3" key="2">
    <citation type="submission" date="2023-07" db="EMBL/GenBank/DDBJ databases">
        <title>Genomic analysis of Rhodococcus opacus VOC-14 with glycol ethers degradation activity.</title>
        <authorList>
            <person name="Narkevich D.A."/>
            <person name="Hlushen A.M."/>
            <person name="Akhremchuk A.E."/>
            <person name="Sikolenko M.A."/>
            <person name="Valentovich L.N."/>
        </authorList>
    </citation>
    <scope>NUCLEOTIDE SEQUENCE</scope>
    <source>
        <strain evidence="3">VOC-14</strain>
        <plasmid evidence="3">pRho-VOC14-L</plasmid>
    </source>
</reference>
<organism evidence="3 5">
    <name type="scientific">Rhodococcus opacus</name>
    <name type="common">Nocardia opaca</name>
    <dbReference type="NCBI Taxonomy" id="37919"/>
    <lineage>
        <taxon>Bacteria</taxon>
        <taxon>Bacillati</taxon>
        <taxon>Actinomycetota</taxon>
        <taxon>Actinomycetes</taxon>
        <taxon>Mycobacteriales</taxon>
        <taxon>Nocardiaceae</taxon>
        <taxon>Rhodococcus</taxon>
    </lineage>
</organism>
<gene>
    <name evidence="1" type="ORF">O4328_37595</name>
    <name evidence="2" type="ORF">Q5707_40295</name>
    <name evidence="3" type="ORF">Q5707_44700</name>
</gene>
<evidence type="ECO:0000313" key="5">
    <source>
        <dbReference type="Proteomes" id="UP001231166"/>
    </source>
</evidence>